<dbReference type="Pfam" id="PF09912">
    <property type="entry name" value="DUF2141"/>
    <property type="match status" value="1"/>
</dbReference>
<protein>
    <submittedName>
        <fullName evidence="1">DUF2141 domain-containing protein</fullName>
    </submittedName>
</protein>
<name>A0ABP8V2L9_9GAMM</name>
<dbReference type="EMBL" id="BAABFL010000398">
    <property type="protein sequence ID" value="GAA4650478.1"/>
    <property type="molecule type" value="Genomic_DNA"/>
</dbReference>
<sequence>MLAGEIILTVANVRSSDGYLLAALHDCEETFPNEGDALMYAKVKAVAGKTRLRFSVDAPGSYAVSLFHDENDNGVLDTNLIGIPVEGYGFTNNARGTFGPPDFWDAIVRVDGGVVAQSIELTY</sequence>
<dbReference type="Proteomes" id="UP001500604">
    <property type="component" value="Unassembled WGS sequence"/>
</dbReference>
<keyword evidence="2" id="KW-1185">Reference proteome</keyword>
<evidence type="ECO:0000313" key="1">
    <source>
        <dbReference type="EMBL" id="GAA4650478.1"/>
    </source>
</evidence>
<proteinExistence type="predicted"/>
<evidence type="ECO:0000313" key="2">
    <source>
        <dbReference type="Proteomes" id="UP001500604"/>
    </source>
</evidence>
<reference evidence="2" key="1">
    <citation type="journal article" date="2019" name="Int. J. Syst. Evol. Microbiol.">
        <title>The Global Catalogue of Microorganisms (GCM) 10K type strain sequencing project: providing services to taxonomists for standard genome sequencing and annotation.</title>
        <authorList>
            <consortium name="The Broad Institute Genomics Platform"/>
            <consortium name="The Broad Institute Genome Sequencing Center for Infectious Disease"/>
            <person name="Wu L."/>
            <person name="Ma J."/>
        </authorList>
    </citation>
    <scope>NUCLEOTIDE SEQUENCE [LARGE SCALE GENOMIC DNA]</scope>
    <source>
        <strain evidence="2">JCM 17805</strain>
    </source>
</reference>
<comment type="caution">
    <text evidence="1">The sequence shown here is derived from an EMBL/GenBank/DDBJ whole genome shotgun (WGS) entry which is preliminary data.</text>
</comment>
<accession>A0ABP8V2L9</accession>
<organism evidence="1 2">
    <name type="scientific">Kistimonas scapharcae</name>
    <dbReference type="NCBI Taxonomy" id="1036133"/>
    <lineage>
        <taxon>Bacteria</taxon>
        <taxon>Pseudomonadati</taxon>
        <taxon>Pseudomonadota</taxon>
        <taxon>Gammaproteobacteria</taxon>
        <taxon>Oceanospirillales</taxon>
        <taxon>Endozoicomonadaceae</taxon>
        <taxon>Kistimonas</taxon>
    </lineage>
</organism>
<dbReference type="RefSeq" id="WP_345196665.1">
    <property type="nucleotide sequence ID" value="NZ_BAABFL010000398.1"/>
</dbReference>
<dbReference type="InterPro" id="IPR018673">
    <property type="entry name" value="DUF2141"/>
</dbReference>
<gene>
    <name evidence="1" type="ORF">GCM10023116_27610</name>
</gene>